<dbReference type="AlphaFoldDB" id="A0A9D2SHD0"/>
<feature type="transmembrane region" description="Helical" evidence="1">
    <location>
        <begin position="47"/>
        <end position="70"/>
    </location>
</feature>
<keyword evidence="1" id="KW-1133">Transmembrane helix</keyword>
<evidence type="ECO:0000313" key="2">
    <source>
        <dbReference type="EMBL" id="HJC05452.1"/>
    </source>
</evidence>
<proteinExistence type="predicted"/>
<reference evidence="2" key="2">
    <citation type="submission" date="2021-04" db="EMBL/GenBank/DDBJ databases">
        <authorList>
            <person name="Gilroy R."/>
        </authorList>
    </citation>
    <scope>NUCLEOTIDE SEQUENCE</scope>
    <source>
        <strain evidence="2">CHK180-15479</strain>
    </source>
</reference>
<gene>
    <name evidence="2" type="ORF">H9704_04775</name>
</gene>
<sequence>MTLLKQILLGVIGLAAGGTIAAGVYAFLAIIGVFVRLIGKTGTKRRILLYETVIVLGGILGNLMDLFWIRVPMGDVIGLLFLGTGGLCVGVFVGCLAMSLAETLKALPTLTRRIRLAVGLPYVIFFIAAGKLAGSLLYFWRGMAA</sequence>
<feature type="transmembrane region" description="Helical" evidence="1">
    <location>
        <begin position="122"/>
        <end position="140"/>
    </location>
</feature>
<dbReference type="Pfam" id="PF13782">
    <property type="entry name" value="SpoVAB"/>
    <property type="match status" value="1"/>
</dbReference>
<comment type="caution">
    <text evidence="2">The sequence shown here is derived from an EMBL/GenBank/DDBJ whole genome shotgun (WGS) entry which is preliminary data.</text>
</comment>
<accession>A0A9D2SHD0</accession>
<protein>
    <submittedName>
        <fullName evidence="2">Stage V sporulation protein AB</fullName>
    </submittedName>
</protein>
<dbReference type="EMBL" id="DWWT01000019">
    <property type="protein sequence ID" value="HJC05452.1"/>
    <property type="molecule type" value="Genomic_DNA"/>
</dbReference>
<feature type="transmembrane region" description="Helical" evidence="1">
    <location>
        <begin position="76"/>
        <end position="101"/>
    </location>
</feature>
<name>A0A9D2SHD0_9FIRM</name>
<feature type="transmembrane region" description="Helical" evidence="1">
    <location>
        <begin position="6"/>
        <end position="35"/>
    </location>
</feature>
<evidence type="ECO:0000256" key="1">
    <source>
        <dbReference type="SAM" id="Phobius"/>
    </source>
</evidence>
<reference evidence="2" key="1">
    <citation type="journal article" date="2021" name="PeerJ">
        <title>Extensive microbial diversity within the chicken gut microbiome revealed by metagenomics and culture.</title>
        <authorList>
            <person name="Gilroy R."/>
            <person name="Ravi A."/>
            <person name="Getino M."/>
            <person name="Pursley I."/>
            <person name="Horton D.L."/>
            <person name="Alikhan N.F."/>
            <person name="Baker D."/>
            <person name="Gharbi K."/>
            <person name="Hall N."/>
            <person name="Watson M."/>
            <person name="Adriaenssens E.M."/>
            <person name="Foster-Nyarko E."/>
            <person name="Jarju S."/>
            <person name="Secka A."/>
            <person name="Antonio M."/>
            <person name="Oren A."/>
            <person name="Chaudhuri R.R."/>
            <person name="La Ragione R."/>
            <person name="Hildebrand F."/>
            <person name="Pallen M.J."/>
        </authorList>
    </citation>
    <scope>NUCLEOTIDE SEQUENCE</scope>
    <source>
        <strain evidence="2">CHK180-15479</strain>
    </source>
</reference>
<keyword evidence="1" id="KW-0472">Membrane</keyword>
<evidence type="ECO:0000313" key="3">
    <source>
        <dbReference type="Proteomes" id="UP000823910"/>
    </source>
</evidence>
<keyword evidence="1" id="KW-0812">Transmembrane</keyword>
<dbReference type="InterPro" id="IPR020144">
    <property type="entry name" value="SpoVAB"/>
</dbReference>
<dbReference type="Proteomes" id="UP000823910">
    <property type="component" value="Unassembled WGS sequence"/>
</dbReference>
<organism evidence="2 3">
    <name type="scientific">Candidatus Enterocloster excrementipullorum</name>
    <dbReference type="NCBI Taxonomy" id="2838559"/>
    <lineage>
        <taxon>Bacteria</taxon>
        <taxon>Bacillati</taxon>
        <taxon>Bacillota</taxon>
        <taxon>Clostridia</taxon>
        <taxon>Lachnospirales</taxon>
        <taxon>Lachnospiraceae</taxon>
        <taxon>Enterocloster</taxon>
    </lineage>
</organism>